<dbReference type="Gene3D" id="3.40.50.880">
    <property type="match status" value="1"/>
</dbReference>
<name>A0A662ZFI2_9GAMM</name>
<keyword evidence="10" id="KW-0460">Magnesium</keyword>
<feature type="domain" description="Glycosyl transferase family 3 N-terminal" evidence="13">
    <location>
        <begin position="203"/>
        <end position="260"/>
    </location>
</feature>
<dbReference type="PRINTS" id="PR00099">
    <property type="entry name" value="CPSGATASE"/>
</dbReference>
<evidence type="ECO:0000256" key="1">
    <source>
        <dbReference type="ARBA" id="ARBA00004907"/>
    </source>
</evidence>
<feature type="binding site" evidence="10">
    <location>
        <position position="286"/>
    </location>
    <ligand>
        <name>5-phospho-alpha-D-ribose 1-diphosphate</name>
        <dbReference type="ChEBI" id="CHEBI:58017"/>
    </ligand>
</feature>
<dbReference type="PRINTS" id="PR00096">
    <property type="entry name" value="GATASE"/>
</dbReference>
<keyword evidence="2 10" id="KW-0028">Amino-acid biosynthesis</keyword>
<dbReference type="AlphaFoldDB" id="A0A662ZFI2"/>
<keyword evidence="4 10" id="KW-0808">Transferase</keyword>
<dbReference type="InterPro" id="IPR029062">
    <property type="entry name" value="Class_I_gatase-like"/>
</dbReference>
<feature type="domain" description="Glutamine amidotransferase" evidence="11">
    <location>
        <begin position="6"/>
        <end position="187"/>
    </location>
</feature>
<evidence type="ECO:0000256" key="6">
    <source>
        <dbReference type="ARBA" id="ARBA00022962"/>
    </source>
</evidence>
<protein>
    <recommendedName>
        <fullName evidence="10">Anthranilate phosphoribosyltransferase</fullName>
        <ecNumber evidence="10">2.4.2.18</ecNumber>
    </recommendedName>
</protein>
<dbReference type="InterPro" id="IPR005940">
    <property type="entry name" value="Anthranilate_Pribosyl_Tfrase"/>
</dbReference>
<dbReference type="GO" id="GO:0004048">
    <property type="term" value="F:anthranilate phosphoribosyltransferase activity"/>
    <property type="evidence" value="ECO:0007669"/>
    <property type="project" value="UniProtKB-UniRule"/>
</dbReference>
<evidence type="ECO:0000256" key="8">
    <source>
        <dbReference type="ARBA" id="ARBA00052328"/>
    </source>
</evidence>
<dbReference type="InterPro" id="IPR017926">
    <property type="entry name" value="GATASE"/>
</dbReference>
<dbReference type="GO" id="GO:0000162">
    <property type="term" value="P:L-tryptophan biosynthetic process"/>
    <property type="evidence" value="ECO:0007669"/>
    <property type="project" value="UniProtKB-UniRule"/>
</dbReference>
<feature type="binding site" evidence="10">
    <location>
        <position position="364"/>
    </location>
    <ligand>
        <name>anthranilate</name>
        <dbReference type="ChEBI" id="CHEBI:16567"/>
        <label>2</label>
    </ligand>
</feature>
<evidence type="ECO:0000256" key="4">
    <source>
        <dbReference type="ARBA" id="ARBA00022679"/>
    </source>
</evidence>
<keyword evidence="7 10" id="KW-0057">Aromatic amino acid biosynthesis</keyword>
<dbReference type="UniPathway" id="UPA00035">
    <property type="reaction ID" value="UER00041"/>
</dbReference>
<feature type="binding site" evidence="10">
    <location>
        <position position="318"/>
    </location>
    <ligand>
        <name>5-phospho-alpha-D-ribose 1-diphosphate</name>
        <dbReference type="ChEBI" id="CHEBI:58017"/>
    </ligand>
</feature>
<dbReference type="EMBL" id="FOXF01000003">
    <property type="protein sequence ID" value="SFP03911.1"/>
    <property type="molecule type" value="Genomic_DNA"/>
</dbReference>
<dbReference type="InterPro" id="IPR000312">
    <property type="entry name" value="Glycosyl_Trfase_fam3"/>
</dbReference>
<feature type="domain" description="Glycosyl transferase family 3" evidence="12">
    <location>
        <begin position="276"/>
        <end position="522"/>
    </location>
</feature>
<evidence type="ECO:0000256" key="2">
    <source>
        <dbReference type="ARBA" id="ARBA00022605"/>
    </source>
</evidence>
<reference evidence="14 15" key="1">
    <citation type="submission" date="2016-10" db="EMBL/GenBank/DDBJ databases">
        <authorList>
            <person name="Varghese N."/>
            <person name="Submissions S."/>
        </authorList>
    </citation>
    <scope>NUCLEOTIDE SEQUENCE [LARGE SCALE GENOMIC DNA]</scope>
    <source>
        <strain evidence="14 15">DSM 1361</strain>
    </source>
</reference>
<keyword evidence="10" id="KW-0479">Metal-binding</keyword>
<dbReference type="Pfam" id="PF00591">
    <property type="entry name" value="Glycos_transf_3"/>
    <property type="match status" value="1"/>
</dbReference>
<comment type="pathway">
    <text evidence="1 10">Amino-acid biosynthesis; L-tryptophan biosynthesis; L-tryptophan from chorismate: step 2/5.</text>
</comment>
<dbReference type="PANTHER" id="PTHR43285">
    <property type="entry name" value="ANTHRANILATE PHOSPHORIBOSYLTRANSFERASE"/>
    <property type="match status" value="1"/>
</dbReference>
<evidence type="ECO:0000256" key="9">
    <source>
        <dbReference type="ARBA" id="ARBA00061188"/>
    </source>
</evidence>
<dbReference type="InterPro" id="IPR006221">
    <property type="entry name" value="TrpG/PapA_dom"/>
</dbReference>
<dbReference type="NCBIfam" id="TIGR00566">
    <property type="entry name" value="trpG_papA"/>
    <property type="match status" value="1"/>
</dbReference>
<evidence type="ECO:0000256" key="3">
    <source>
        <dbReference type="ARBA" id="ARBA00022676"/>
    </source>
</evidence>
<dbReference type="FunFam" id="3.40.50.880:FF:000003">
    <property type="entry name" value="Anthranilate synthase component II"/>
    <property type="match status" value="1"/>
</dbReference>
<keyword evidence="5 10" id="KW-0822">Tryptophan biosynthesis</keyword>
<comment type="subunit">
    <text evidence="10">Homodimer.</text>
</comment>
<comment type="catalytic activity">
    <reaction evidence="8 10">
        <text>N-(5-phospho-beta-D-ribosyl)anthranilate + diphosphate = 5-phospho-alpha-D-ribose 1-diphosphate + anthranilate</text>
        <dbReference type="Rhea" id="RHEA:11768"/>
        <dbReference type="ChEBI" id="CHEBI:16567"/>
        <dbReference type="ChEBI" id="CHEBI:18277"/>
        <dbReference type="ChEBI" id="CHEBI:33019"/>
        <dbReference type="ChEBI" id="CHEBI:58017"/>
        <dbReference type="EC" id="2.4.2.18"/>
    </reaction>
</comment>
<feature type="binding site" evidence="10">
    <location>
        <position position="423"/>
    </location>
    <ligand>
        <name>Mg(2+)</name>
        <dbReference type="ChEBI" id="CHEBI:18420"/>
        <label>1</label>
    </ligand>
</feature>
<dbReference type="Proteomes" id="UP000243745">
    <property type="component" value="Unassembled WGS sequence"/>
</dbReference>
<dbReference type="OrthoDB" id="9786812at2"/>
<organism evidence="14 15">
    <name type="scientific">Ruminobacter amylophilus</name>
    <dbReference type="NCBI Taxonomy" id="867"/>
    <lineage>
        <taxon>Bacteria</taxon>
        <taxon>Pseudomonadati</taxon>
        <taxon>Pseudomonadota</taxon>
        <taxon>Gammaproteobacteria</taxon>
        <taxon>Aeromonadales</taxon>
        <taxon>Succinivibrionaceae</taxon>
        <taxon>Ruminobacter</taxon>
    </lineage>
</organism>
<feature type="binding site" evidence="10">
    <location>
        <position position="422"/>
    </location>
    <ligand>
        <name>Mg(2+)</name>
        <dbReference type="ChEBI" id="CHEBI:18420"/>
        <label>2</label>
    </ligand>
</feature>
<keyword evidence="6" id="KW-0315">Glutamine amidotransferase</keyword>
<evidence type="ECO:0000313" key="14">
    <source>
        <dbReference type="EMBL" id="SFP03911.1"/>
    </source>
</evidence>
<sequence>MKQIFLLDNFDSFTYNLVDQFRSIGYAVSVYRNSISADTIIEKMSACEGTPILVLSPGPGNPSEAGCMLELIGKAKGRFPIIGICLGHQAICQYYGGTVGPAGEIVHGKTSYITHSGEDMFKKLPNPMPVARYHSLVATSVPKSLEVIADYNGMVMAVFDRHNNVLGFQFHPESVMTADGPQLLIQSLEYMEVNQTVCEKNPIEKLYNKKDLTKEEAYSLFTDIFTGKTDPVMLGSILTALKLKGETINEIAGAAAAMIGAATPFELNRDFEVGEIVGTGGDGQHTINISTMSAILSASLGLHIAKHGNRGVSSKTGASDLLDALGVNIRMSPATAFRTLKEHNFTFCFAPVYHVGMKYAAPIRKTLGTRTIFNILGPLTNPAHAEYQVIGVYCRDLVEIMAQVLKANGVKRAIVAYGSGLDEFAVHDETYYAELKENGSIEYATVTPEALGLERYSITEIRGGEPEENRDITLQILSGNGTPAQNAAVAINTAALLYLGRKAASLKEGVTMALNALKSGQAIRTLNEVIASTKED</sequence>
<dbReference type="GO" id="GO:0005829">
    <property type="term" value="C:cytosol"/>
    <property type="evidence" value="ECO:0007669"/>
    <property type="project" value="TreeGrafter"/>
</dbReference>
<dbReference type="NCBIfam" id="TIGR01245">
    <property type="entry name" value="trpD"/>
    <property type="match status" value="1"/>
</dbReference>
<dbReference type="InterPro" id="IPR036320">
    <property type="entry name" value="Glycosyl_Trfase_fam3_N_dom_sf"/>
</dbReference>
<feature type="binding site" evidence="10">
    <location>
        <position position="278"/>
    </location>
    <ligand>
        <name>5-phospho-alpha-D-ribose 1-diphosphate</name>
        <dbReference type="ChEBI" id="CHEBI:58017"/>
    </ligand>
</feature>
<dbReference type="Pfam" id="PF00117">
    <property type="entry name" value="GATase"/>
    <property type="match status" value="1"/>
</dbReference>
<feature type="binding site" evidence="10">
    <location>
        <position position="278"/>
    </location>
    <ligand>
        <name>anthranilate</name>
        <dbReference type="ChEBI" id="CHEBI:16567"/>
        <label>1</label>
    </ligand>
</feature>
<dbReference type="SUPFAM" id="SSF47648">
    <property type="entry name" value="Nucleoside phosphorylase/phosphoribosyltransferase N-terminal domain"/>
    <property type="match status" value="1"/>
</dbReference>
<keyword evidence="3 10" id="KW-0328">Glycosyltransferase</keyword>
<dbReference type="FunFam" id="3.40.1030.10:FF:000002">
    <property type="entry name" value="Anthranilate phosphoribosyltransferase"/>
    <property type="match status" value="1"/>
</dbReference>
<dbReference type="EC" id="2.4.2.18" evidence="10"/>
<feature type="binding site" evidence="10">
    <location>
        <begin position="288"/>
        <end position="291"/>
    </location>
    <ligand>
        <name>5-phospho-alpha-D-ribose 1-diphosphate</name>
        <dbReference type="ChEBI" id="CHEBI:58017"/>
    </ligand>
</feature>
<comment type="similarity">
    <text evidence="9">In the C-terminal section; belongs to the anthranilate phosphoribosyltransferase family.</text>
</comment>
<dbReference type="InterPro" id="IPR017459">
    <property type="entry name" value="Glycosyl_Trfase_fam3_N_dom"/>
</dbReference>
<comment type="function">
    <text evidence="10">Catalyzes the transfer of the phosphoribosyl group of 5-phosphorylribose-1-pyrophosphate (PRPP) to anthranilate to yield N-(5'-phosphoribosyl)-anthranilate (PRA).</text>
</comment>
<evidence type="ECO:0000259" key="11">
    <source>
        <dbReference type="Pfam" id="PF00117"/>
    </source>
</evidence>
<evidence type="ECO:0000256" key="10">
    <source>
        <dbReference type="HAMAP-Rule" id="MF_00211"/>
    </source>
</evidence>
<evidence type="ECO:0000313" key="15">
    <source>
        <dbReference type="Proteomes" id="UP000243745"/>
    </source>
</evidence>
<feature type="binding site" evidence="10">
    <location>
        <position position="309"/>
    </location>
    <ligand>
        <name>anthranilate</name>
        <dbReference type="ChEBI" id="CHEBI:16567"/>
        <label>1</label>
    </ligand>
</feature>
<dbReference type="GO" id="GO:0000287">
    <property type="term" value="F:magnesium ion binding"/>
    <property type="evidence" value="ECO:0007669"/>
    <property type="project" value="UniProtKB-UniRule"/>
</dbReference>
<dbReference type="Gene3D" id="1.20.970.10">
    <property type="entry name" value="Transferase, Pyrimidine Nucleoside Phosphorylase, Chain C"/>
    <property type="match status" value="1"/>
</dbReference>
<comment type="caution">
    <text evidence="10">Lacks conserved residue(s) required for the propagation of feature annotation.</text>
</comment>
<dbReference type="CDD" id="cd01743">
    <property type="entry name" value="GATase1_Anthranilate_Synthase"/>
    <property type="match status" value="1"/>
</dbReference>
<dbReference type="Pfam" id="PF02885">
    <property type="entry name" value="Glycos_trans_3N"/>
    <property type="match status" value="1"/>
</dbReference>
<feature type="binding site" evidence="10">
    <location>
        <begin position="306"/>
        <end position="314"/>
    </location>
    <ligand>
        <name>5-phospho-alpha-D-ribose 1-diphosphate</name>
        <dbReference type="ChEBI" id="CHEBI:58017"/>
    </ligand>
</feature>
<dbReference type="HAMAP" id="MF_00211">
    <property type="entry name" value="TrpD"/>
    <property type="match status" value="1"/>
</dbReference>
<dbReference type="SUPFAM" id="SSF52418">
    <property type="entry name" value="Nucleoside phosphorylase/phosphoribosyltransferase catalytic domain"/>
    <property type="match status" value="1"/>
</dbReference>
<dbReference type="InterPro" id="IPR035902">
    <property type="entry name" value="Nuc_phospho_transferase"/>
</dbReference>
<evidence type="ECO:0000259" key="12">
    <source>
        <dbReference type="Pfam" id="PF00591"/>
    </source>
</evidence>
<accession>A0A662ZFI2</accession>
<feature type="binding site" evidence="10">
    <location>
        <begin position="281"/>
        <end position="282"/>
    </location>
    <ligand>
        <name>5-phospho-alpha-D-ribose 1-diphosphate</name>
        <dbReference type="ChEBI" id="CHEBI:58017"/>
    </ligand>
</feature>
<dbReference type="SUPFAM" id="SSF52317">
    <property type="entry name" value="Class I glutamine amidotransferase-like"/>
    <property type="match status" value="1"/>
</dbReference>
<evidence type="ECO:0000256" key="7">
    <source>
        <dbReference type="ARBA" id="ARBA00023141"/>
    </source>
</evidence>
<feature type="binding site" evidence="10">
    <location>
        <position position="423"/>
    </location>
    <ligand>
        <name>Mg(2+)</name>
        <dbReference type="ChEBI" id="CHEBI:18420"/>
        <label>2</label>
    </ligand>
</feature>
<dbReference type="PANTHER" id="PTHR43285:SF2">
    <property type="entry name" value="ANTHRANILATE PHOSPHORIBOSYLTRANSFERASE"/>
    <property type="match status" value="1"/>
</dbReference>
<comment type="similarity">
    <text evidence="10">Belongs to the anthranilate phosphoribosyltransferase family.</text>
</comment>
<evidence type="ECO:0000256" key="5">
    <source>
        <dbReference type="ARBA" id="ARBA00022822"/>
    </source>
</evidence>
<proteinExistence type="inferred from homology"/>
<keyword evidence="15" id="KW-1185">Reference proteome</keyword>
<comment type="cofactor">
    <cofactor evidence="10">
        <name>Mg(2+)</name>
        <dbReference type="ChEBI" id="CHEBI:18420"/>
    </cofactor>
    <text evidence="10">Binds 2 magnesium ions per monomer.</text>
</comment>
<dbReference type="PRINTS" id="PR00097">
    <property type="entry name" value="ANTSNTHASEII"/>
</dbReference>
<dbReference type="Gene3D" id="3.40.1030.10">
    <property type="entry name" value="Nucleoside phosphorylase/phosphoribosyltransferase catalytic domain"/>
    <property type="match status" value="1"/>
</dbReference>
<evidence type="ECO:0000259" key="13">
    <source>
        <dbReference type="Pfam" id="PF02885"/>
    </source>
</evidence>
<feature type="binding site" evidence="10">
    <location>
        <position position="290"/>
    </location>
    <ligand>
        <name>Mg(2+)</name>
        <dbReference type="ChEBI" id="CHEBI:18420"/>
        <label>1</label>
    </ligand>
</feature>
<gene>
    <name evidence="10" type="primary">trpD</name>
    <name evidence="14" type="ORF">SAMN02910344_00268</name>
</gene>
<dbReference type="PROSITE" id="PS51273">
    <property type="entry name" value="GATASE_TYPE_1"/>
    <property type="match status" value="1"/>
</dbReference>